<dbReference type="PANTHER" id="PTHR12011">
    <property type="entry name" value="ADHESION G-PROTEIN COUPLED RECEPTOR"/>
    <property type="match status" value="1"/>
</dbReference>
<dbReference type="PROSITE" id="PS00650">
    <property type="entry name" value="G_PROTEIN_RECEP_F2_2"/>
    <property type="match status" value="1"/>
</dbReference>
<dbReference type="Proteomes" id="UP001501920">
    <property type="component" value="Chromosome 8"/>
</dbReference>
<evidence type="ECO:0000256" key="5">
    <source>
        <dbReference type="SAM" id="Phobius"/>
    </source>
</evidence>
<keyword evidence="2 5" id="KW-0812">Transmembrane</keyword>
<protein>
    <recommendedName>
        <fullName evidence="8">Adhesion G protein-coupled receptor G4b</fullName>
    </recommendedName>
</protein>
<reference evidence="6" key="3">
    <citation type="submission" date="2025-09" db="UniProtKB">
        <authorList>
            <consortium name="Ensembl"/>
        </authorList>
    </citation>
    <scope>IDENTIFICATION</scope>
</reference>
<keyword evidence="3 5" id="KW-1133">Transmembrane helix</keyword>
<evidence type="ECO:0000256" key="1">
    <source>
        <dbReference type="ARBA" id="ARBA00004141"/>
    </source>
</evidence>
<dbReference type="GO" id="GO:0005886">
    <property type="term" value="C:plasma membrane"/>
    <property type="evidence" value="ECO:0007669"/>
    <property type="project" value="TreeGrafter"/>
</dbReference>
<evidence type="ECO:0000256" key="3">
    <source>
        <dbReference type="ARBA" id="ARBA00022989"/>
    </source>
</evidence>
<dbReference type="GO" id="GO:0007189">
    <property type="term" value="P:adenylate cyclase-activating G protein-coupled receptor signaling pathway"/>
    <property type="evidence" value="ECO:0007669"/>
    <property type="project" value="TreeGrafter"/>
</dbReference>
<evidence type="ECO:0000313" key="6">
    <source>
        <dbReference type="Ensembl" id="ENSPNAP00000078216.1"/>
    </source>
</evidence>
<feature type="transmembrane region" description="Helical" evidence="5">
    <location>
        <begin position="21"/>
        <end position="41"/>
    </location>
</feature>
<comment type="subcellular location">
    <subcellularLocation>
        <location evidence="1">Membrane</location>
        <topology evidence="1">Multi-pass membrane protein</topology>
    </subcellularLocation>
</comment>
<reference evidence="6 7" key="1">
    <citation type="submission" date="2020-10" db="EMBL/GenBank/DDBJ databases">
        <title>Pygocentrus nattereri (red-bellied piranha) genome, fPygNat1, primary haplotype.</title>
        <authorList>
            <person name="Myers G."/>
            <person name="Meyer A."/>
            <person name="Karagic N."/>
            <person name="Pippel M."/>
            <person name="Winkler S."/>
            <person name="Tracey A."/>
            <person name="Wood J."/>
            <person name="Formenti G."/>
            <person name="Howe K."/>
            <person name="Fedrigo O."/>
            <person name="Jarvis E.D."/>
        </authorList>
    </citation>
    <scope>NUCLEOTIDE SEQUENCE [LARGE SCALE GENOMIC DNA]</scope>
</reference>
<organism evidence="6 7">
    <name type="scientific">Pygocentrus nattereri</name>
    <name type="common">Red-bellied piranha</name>
    <dbReference type="NCBI Taxonomy" id="42514"/>
    <lineage>
        <taxon>Eukaryota</taxon>
        <taxon>Metazoa</taxon>
        <taxon>Chordata</taxon>
        <taxon>Craniata</taxon>
        <taxon>Vertebrata</taxon>
        <taxon>Euteleostomi</taxon>
        <taxon>Actinopterygii</taxon>
        <taxon>Neopterygii</taxon>
        <taxon>Teleostei</taxon>
        <taxon>Ostariophysi</taxon>
        <taxon>Characiformes</taxon>
        <taxon>Characoidei</taxon>
        <taxon>Pygocentrus</taxon>
    </lineage>
</organism>
<keyword evidence="4 5" id="KW-0472">Membrane</keyword>
<keyword evidence="7" id="KW-1185">Reference proteome</keyword>
<proteinExistence type="predicted"/>
<dbReference type="GeneTree" id="ENSGT00940000156341"/>
<evidence type="ECO:0000256" key="2">
    <source>
        <dbReference type="ARBA" id="ARBA00022692"/>
    </source>
</evidence>
<dbReference type="Ensembl" id="ENSPNAT00000053015.1">
    <property type="protein sequence ID" value="ENSPNAP00000078216.1"/>
    <property type="gene ID" value="ENSPNAG00000019861.2"/>
</dbReference>
<dbReference type="PANTHER" id="PTHR12011:SF277">
    <property type="entry name" value="ADHESION G-PROTEIN COUPLED RECEPTOR G4"/>
    <property type="match status" value="1"/>
</dbReference>
<dbReference type="AlphaFoldDB" id="A0AAR2LV55"/>
<evidence type="ECO:0008006" key="8">
    <source>
        <dbReference type="Google" id="ProtNLM"/>
    </source>
</evidence>
<dbReference type="InterPro" id="IPR000832">
    <property type="entry name" value="GPCR_2_secretin-like"/>
</dbReference>
<dbReference type="GO" id="GO:0004930">
    <property type="term" value="F:G protein-coupled receptor activity"/>
    <property type="evidence" value="ECO:0007669"/>
    <property type="project" value="InterPro"/>
</dbReference>
<name>A0AAR2LV55_PYGNA</name>
<dbReference type="Gene3D" id="1.20.1070.10">
    <property type="entry name" value="Rhodopsin 7-helix transmembrane proteins"/>
    <property type="match status" value="1"/>
</dbReference>
<feature type="transmembrane region" description="Helical" evidence="5">
    <location>
        <begin position="47"/>
        <end position="68"/>
    </location>
</feature>
<evidence type="ECO:0000313" key="7">
    <source>
        <dbReference type="Proteomes" id="UP001501920"/>
    </source>
</evidence>
<accession>A0AAR2LV55</accession>
<dbReference type="Pfam" id="PF00002">
    <property type="entry name" value="7tm_2"/>
    <property type="match status" value="1"/>
</dbReference>
<evidence type="ECO:0000256" key="4">
    <source>
        <dbReference type="ARBA" id="ARBA00023136"/>
    </source>
</evidence>
<reference evidence="6" key="2">
    <citation type="submission" date="2025-08" db="UniProtKB">
        <authorList>
            <consortium name="Ensembl"/>
        </authorList>
    </citation>
    <scope>IDENTIFICATION</scope>
</reference>
<sequence>MTQHFFKAAGMNRGMLHDLRVVASLTFLLGLTWILAFFAWGPAQVPLLYLFSALNSLQGFFIFLFHCLMKDNVRKQWRIHLCCGKFKLTDYSGEVKKLPRSNSPVKNQMYTKKQRTNRIQVSRWPLPLFSAM</sequence>
<dbReference type="InterPro" id="IPR017983">
    <property type="entry name" value="GPCR_2_secretin-like_CS"/>
</dbReference>